<reference evidence="1 2" key="1">
    <citation type="submission" date="2019-12" db="EMBL/GenBank/DDBJ databases">
        <title>Mucilaginibacter sp. HME9299 genome sequencing and assembly.</title>
        <authorList>
            <person name="Kang H."/>
            <person name="Kim H."/>
            <person name="Joh K."/>
        </authorList>
    </citation>
    <scope>NUCLEOTIDE SEQUENCE [LARGE SCALE GENOMIC DNA]</scope>
    <source>
        <strain evidence="1 2">HME9299</strain>
    </source>
</reference>
<dbReference type="Gene3D" id="3.10.20.30">
    <property type="match status" value="1"/>
</dbReference>
<dbReference type="InterPro" id="IPR012675">
    <property type="entry name" value="Beta-grasp_dom_sf"/>
</dbReference>
<dbReference type="Pfam" id="PF02597">
    <property type="entry name" value="ThiS"/>
    <property type="match status" value="1"/>
</dbReference>
<keyword evidence="2" id="KW-1185">Reference proteome</keyword>
<dbReference type="RefSeq" id="WP_157542614.1">
    <property type="nucleotide sequence ID" value="NZ_WQLA01000005.1"/>
</dbReference>
<organism evidence="1 2">
    <name type="scientific">Mucilaginibacter aquatilis</name>
    <dbReference type="NCBI Taxonomy" id="1517760"/>
    <lineage>
        <taxon>Bacteria</taxon>
        <taxon>Pseudomonadati</taxon>
        <taxon>Bacteroidota</taxon>
        <taxon>Sphingobacteriia</taxon>
        <taxon>Sphingobacteriales</taxon>
        <taxon>Sphingobacteriaceae</taxon>
        <taxon>Mucilaginibacter</taxon>
    </lineage>
</organism>
<name>A0A6I4IQU3_9SPHI</name>
<comment type="caution">
    <text evidence="1">The sequence shown here is derived from an EMBL/GenBank/DDBJ whole genome shotgun (WGS) entry which is preliminary data.</text>
</comment>
<dbReference type="OrthoDB" id="598356at2"/>
<dbReference type="InterPro" id="IPR016155">
    <property type="entry name" value="Mopterin_synth/thiamin_S_b"/>
</dbReference>
<gene>
    <name evidence="1" type="primary">moaD</name>
    <name evidence="1" type="ORF">GO816_14295</name>
</gene>
<proteinExistence type="predicted"/>
<dbReference type="NCBIfam" id="TIGR01682">
    <property type="entry name" value="moaD"/>
    <property type="match status" value="1"/>
</dbReference>
<dbReference type="SUPFAM" id="SSF54285">
    <property type="entry name" value="MoaD/ThiS"/>
    <property type="match status" value="1"/>
</dbReference>
<dbReference type="EMBL" id="WQLA01000005">
    <property type="protein sequence ID" value="MVN92303.1"/>
    <property type="molecule type" value="Genomic_DNA"/>
</dbReference>
<dbReference type="CDD" id="cd00754">
    <property type="entry name" value="Ubl_MoaD"/>
    <property type="match status" value="1"/>
</dbReference>
<dbReference type="AlphaFoldDB" id="A0A6I4IQU3"/>
<evidence type="ECO:0000313" key="2">
    <source>
        <dbReference type="Proteomes" id="UP000434850"/>
    </source>
</evidence>
<evidence type="ECO:0000313" key="1">
    <source>
        <dbReference type="EMBL" id="MVN92303.1"/>
    </source>
</evidence>
<dbReference type="Proteomes" id="UP000434850">
    <property type="component" value="Unassembled WGS sequence"/>
</dbReference>
<dbReference type="InterPro" id="IPR003749">
    <property type="entry name" value="ThiS/MoaD-like"/>
</dbReference>
<accession>A0A6I4IQU3</accession>
<sequence>MNVLLFGITRDITGQSRLTVPADAGVTTVAGLKQWLGMHYPAFKQLQSLAIAVDNDYASDEDTIGPEQEIALIPPVSGG</sequence>
<protein>
    <submittedName>
        <fullName evidence="1">Molybdopterin converting factor subunit 1</fullName>
    </submittedName>
</protein>